<gene>
    <name evidence="5" type="ORF">OQ273_15320</name>
</gene>
<evidence type="ECO:0000256" key="1">
    <source>
        <dbReference type="ARBA" id="ARBA00004196"/>
    </source>
</evidence>
<dbReference type="InterPro" id="IPR030190">
    <property type="entry name" value="MacA_alpha-hairpin_sf"/>
</dbReference>
<feature type="domain" description="YknX-like C-terminal permuted SH3-like" evidence="4">
    <location>
        <begin position="325"/>
        <end position="392"/>
    </location>
</feature>
<sequence>MKRIGLIFIAAVIGGGFYLALRERPTAVDTAIVESGSLHVSIDEEGVTRVRDVYAVSSPIAGHLARTTLDEGEVVKANETVIASIFPMEPTFLDERTRAELRAAAEAARSSVALAEVELQRAQTAHDLAKSNYERAEKLARTKTISISQLEHSYSEWELKKAQVSSAEATIKLRKAELASAEARLQQPSTPDNRDPSGDCCVNITAPIDGIVLKVIARSEQTVSPGTLIAEIGDPANLEIVVDLLSSDAARIEPGATVQITDWGGDNDITGTVRTVEPAAFTKVSSLGIEEQRVNVVIDPASVPNNLGHGFRVLARLGIWQDDNVLTVPIAALFRTGGEWSVFVVSDGKATLRRIKVGQMNNTDAEVTGGLEDGDTVVLYPSDLLEDGSLVEERPRV</sequence>
<dbReference type="AlphaFoldDB" id="A0A9X3ZHS6"/>
<comment type="subcellular location">
    <subcellularLocation>
        <location evidence="1">Cell envelope</location>
    </subcellularLocation>
</comment>
<evidence type="ECO:0000256" key="3">
    <source>
        <dbReference type="SAM" id="Coils"/>
    </source>
</evidence>
<dbReference type="GO" id="GO:0030313">
    <property type="term" value="C:cell envelope"/>
    <property type="evidence" value="ECO:0007669"/>
    <property type="project" value="UniProtKB-SubCell"/>
</dbReference>
<dbReference type="EMBL" id="JAPJZI010000001">
    <property type="protein sequence ID" value="MDA5399952.1"/>
    <property type="molecule type" value="Genomic_DNA"/>
</dbReference>
<dbReference type="RefSeq" id="WP_267991365.1">
    <property type="nucleotide sequence ID" value="NZ_JAPJZI010000001.1"/>
</dbReference>
<dbReference type="Proteomes" id="UP001151234">
    <property type="component" value="Unassembled WGS sequence"/>
</dbReference>
<dbReference type="Pfam" id="PF25989">
    <property type="entry name" value="YknX_C"/>
    <property type="match status" value="1"/>
</dbReference>
<keyword evidence="2 3" id="KW-0175">Coiled coil</keyword>
<keyword evidence="6" id="KW-1185">Reference proteome</keyword>
<feature type="coiled-coil region" evidence="3">
    <location>
        <begin position="105"/>
        <end position="139"/>
    </location>
</feature>
<dbReference type="Gene3D" id="2.40.50.100">
    <property type="match status" value="1"/>
</dbReference>
<evidence type="ECO:0000313" key="5">
    <source>
        <dbReference type="EMBL" id="MDA5399952.1"/>
    </source>
</evidence>
<proteinExistence type="predicted"/>
<dbReference type="PANTHER" id="PTHR32347">
    <property type="entry name" value="EFFLUX SYSTEM COMPONENT YKNX-RELATED"/>
    <property type="match status" value="1"/>
</dbReference>
<organism evidence="5 6">
    <name type="scientific">Hoeflea prorocentri</name>
    <dbReference type="NCBI Taxonomy" id="1922333"/>
    <lineage>
        <taxon>Bacteria</taxon>
        <taxon>Pseudomonadati</taxon>
        <taxon>Pseudomonadota</taxon>
        <taxon>Alphaproteobacteria</taxon>
        <taxon>Hyphomicrobiales</taxon>
        <taxon>Rhizobiaceae</taxon>
        <taxon>Hoeflea</taxon>
    </lineage>
</organism>
<dbReference type="GO" id="GO:0019898">
    <property type="term" value="C:extrinsic component of membrane"/>
    <property type="evidence" value="ECO:0007669"/>
    <property type="project" value="InterPro"/>
</dbReference>
<accession>A0A9X3ZHS6</accession>
<evidence type="ECO:0000259" key="4">
    <source>
        <dbReference type="Pfam" id="PF25989"/>
    </source>
</evidence>
<protein>
    <submittedName>
        <fullName evidence="5">HlyD family efflux transporter periplasmic adaptor subunit</fullName>
    </submittedName>
</protein>
<dbReference type="PANTHER" id="PTHR32347:SF29">
    <property type="entry name" value="UPF0194 MEMBRANE PROTEIN YBHG"/>
    <property type="match status" value="1"/>
</dbReference>
<dbReference type="GO" id="GO:1990195">
    <property type="term" value="C:macrolide transmembrane transporter complex"/>
    <property type="evidence" value="ECO:0007669"/>
    <property type="project" value="InterPro"/>
</dbReference>
<dbReference type="Gene3D" id="6.10.140.1990">
    <property type="match status" value="1"/>
</dbReference>
<evidence type="ECO:0000256" key="2">
    <source>
        <dbReference type="ARBA" id="ARBA00023054"/>
    </source>
</evidence>
<dbReference type="InterPro" id="IPR050465">
    <property type="entry name" value="UPF0194_transport"/>
</dbReference>
<reference evidence="5" key="1">
    <citation type="submission" date="2022-11" db="EMBL/GenBank/DDBJ databases">
        <title>Draft genome sequence of Hoeflea poritis E7-10 and Hoeflea prorocentri PM5-8, separated from scleractinian coral Porites lutea and marine dinoflagellate.</title>
        <authorList>
            <person name="Zhang G."/>
            <person name="Wei Q."/>
            <person name="Cai L."/>
        </authorList>
    </citation>
    <scope>NUCLEOTIDE SEQUENCE</scope>
    <source>
        <strain evidence="5">PM5-8</strain>
    </source>
</reference>
<dbReference type="InterPro" id="IPR058637">
    <property type="entry name" value="YknX-like_C"/>
</dbReference>
<name>A0A9X3ZHS6_9HYPH</name>
<comment type="caution">
    <text evidence="5">The sequence shown here is derived from an EMBL/GenBank/DDBJ whole genome shotgun (WGS) entry which is preliminary data.</text>
</comment>
<dbReference type="Gene3D" id="2.40.420.20">
    <property type="match status" value="1"/>
</dbReference>
<evidence type="ECO:0000313" key="6">
    <source>
        <dbReference type="Proteomes" id="UP001151234"/>
    </source>
</evidence>
<dbReference type="GO" id="GO:1990961">
    <property type="term" value="P:xenobiotic detoxification by transmembrane export across the plasma membrane"/>
    <property type="evidence" value="ECO:0007669"/>
    <property type="project" value="InterPro"/>
</dbReference>